<name>A0ABR9D201_9GAMM</name>
<dbReference type="RefSeq" id="WP_192375293.1">
    <property type="nucleotide sequence ID" value="NZ_CAJHIV010000001.1"/>
</dbReference>
<dbReference type="Proteomes" id="UP000652176">
    <property type="component" value="Unassembled WGS sequence"/>
</dbReference>
<comment type="caution">
    <text evidence="1">The sequence shown here is derived from an EMBL/GenBank/DDBJ whole genome shotgun (WGS) entry which is preliminary data.</text>
</comment>
<protein>
    <submittedName>
        <fullName evidence="1">Uncharacterized protein</fullName>
    </submittedName>
</protein>
<dbReference type="EMBL" id="JACXSS010000001">
    <property type="protein sequence ID" value="MBD9356980.1"/>
    <property type="molecule type" value="Genomic_DNA"/>
</dbReference>
<proteinExistence type="predicted"/>
<keyword evidence="2" id="KW-1185">Reference proteome</keyword>
<sequence>MLEKLVEFSQNINRQKRQELDVIGFMRDWIFHIVEEDAAINAYFKIQQDQKSDNSLTV</sequence>
<reference evidence="1 2" key="1">
    <citation type="submission" date="2020-09" db="EMBL/GenBank/DDBJ databases">
        <title>Methylomonas albis sp. nov. and Methylomonas fluvii sp. nov.: Two cold-adapted methanotrophs from the River Elbe and an amended description of Methylovulum psychrotolerans strain Eb1.</title>
        <authorList>
            <person name="Bussmann I.K."/>
            <person name="Klings K.-W."/>
            <person name="Warnstedt J."/>
            <person name="Hoppert M."/>
            <person name="Saborowski A."/>
            <person name="Horn F."/>
            <person name="Liebner S."/>
        </authorList>
    </citation>
    <scope>NUCLEOTIDE SEQUENCE [LARGE SCALE GENOMIC DNA]</scope>
    <source>
        <strain evidence="1 2">EbA</strain>
    </source>
</reference>
<gene>
    <name evidence="1" type="ORF">IE877_14025</name>
</gene>
<evidence type="ECO:0000313" key="1">
    <source>
        <dbReference type="EMBL" id="MBD9356980.1"/>
    </source>
</evidence>
<evidence type="ECO:0000313" key="2">
    <source>
        <dbReference type="Proteomes" id="UP000652176"/>
    </source>
</evidence>
<organism evidence="1 2">
    <name type="scientific">Methylomonas albis</name>
    <dbReference type="NCBI Taxonomy" id="1854563"/>
    <lineage>
        <taxon>Bacteria</taxon>
        <taxon>Pseudomonadati</taxon>
        <taxon>Pseudomonadota</taxon>
        <taxon>Gammaproteobacteria</taxon>
        <taxon>Methylococcales</taxon>
        <taxon>Methylococcaceae</taxon>
        <taxon>Methylomonas</taxon>
    </lineage>
</organism>
<accession>A0ABR9D201</accession>